<reference evidence="1 2" key="1">
    <citation type="submission" date="2016-12" db="EMBL/GenBank/DDBJ databases">
        <authorList>
            <person name="Song W.-J."/>
            <person name="Kurnit D.M."/>
        </authorList>
    </citation>
    <scope>NUCLEOTIDE SEQUENCE [LARGE SCALE GENOMIC DNA]</scope>
    <source>
        <strain evidence="1 2">DSM 43162</strain>
    </source>
</reference>
<organism evidence="1 2">
    <name type="scientific">Geodermatophilus obscurus</name>
    <dbReference type="NCBI Taxonomy" id="1861"/>
    <lineage>
        <taxon>Bacteria</taxon>
        <taxon>Bacillati</taxon>
        <taxon>Actinomycetota</taxon>
        <taxon>Actinomycetes</taxon>
        <taxon>Geodermatophilales</taxon>
        <taxon>Geodermatophilaceae</taxon>
        <taxon>Geodermatophilus</taxon>
    </lineage>
</organism>
<evidence type="ECO:0000313" key="2">
    <source>
        <dbReference type="Proteomes" id="UP000184428"/>
    </source>
</evidence>
<dbReference type="AlphaFoldDB" id="A0A1M7T6V3"/>
<accession>A0A1M7T6V3</accession>
<sequence length="45" mass="4916">MAERGRDLQLLAVLPLGVELPALFDGLAPLVQAWREKPPLAHLLS</sequence>
<name>A0A1M7T6V3_9ACTN</name>
<evidence type="ECO:0000313" key="1">
    <source>
        <dbReference type="EMBL" id="SHN66425.1"/>
    </source>
</evidence>
<proteinExistence type="predicted"/>
<dbReference type="Proteomes" id="UP000184428">
    <property type="component" value="Unassembled WGS sequence"/>
</dbReference>
<dbReference type="EMBL" id="FRDM01000005">
    <property type="protein sequence ID" value="SHN66425.1"/>
    <property type="molecule type" value="Genomic_DNA"/>
</dbReference>
<protein>
    <submittedName>
        <fullName evidence="1">Uncharacterized protein</fullName>
    </submittedName>
</protein>
<gene>
    <name evidence="1" type="ORF">SAMN05660350_01364</name>
</gene>